<organism evidence="1">
    <name type="scientific">Ignisphaera aggregans</name>
    <dbReference type="NCBI Taxonomy" id="334771"/>
    <lineage>
        <taxon>Archaea</taxon>
        <taxon>Thermoproteota</taxon>
        <taxon>Thermoprotei</taxon>
        <taxon>Desulfurococcales</taxon>
        <taxon>Desulfurococcaceae</taxon>
        <taxon>Ignisphaera</taxon>
    </lineage>
</organism>
<comment type="caution">
    <text evidence="1">The sequence shown here is derived from an EMBL/GenBank/DDBJ whole genome shotgun (WGS) entry which is preliminary data.</text>
</comment>
<name>A0A7C4BBG9_9CREN</name>
<protein>
    <recommendedName>
        <fullName evidence="2">Thioredoxin</fullName>
    </recommendedName>
</protein>
<accession>A0A7C4BBG9</accession>
<evidence type="ECO:0000313" key="1">
    <source>
        <dbReference type="EMBL" id="HGI87313.1"/>
    </source>
</evidence>
<reference evidence="1" key="1">
    <citation type="journal article" date="2020" name="mSystems">
        <title>Genome- and Community-Level Interaction Insights into Carbon Utilization and Element Cycling Functions of Hydrothermarchaeota in Hydrothermal Sediment.</title>
        <authorList>
            <person name="Zhou Z."/>
            <person name="Liu Y."/>
            <person name="Xu W."/>
            <person name="Pan J."/>
            <person name="Luo Z.H."/>
            <person name="Li M."/>
        </authorList>
    </citation>
    <scope>NUCLEOTIDE SEQUENCE [LARGE SCALE GENOMIC DNA]</scope>
    <source>
        <strain evidence="1">SpSt-732</strain>
    </source>
</reference>
<evidence type="ECO:0008006" key="2">
    <source>
        <dbReference type="Google" id="ProtNLM"/>
    </source>
</evidence>
<proteinExistence type="predicted"/>
<gene>
    <name evidence="1" type="ORF">ENV14_02805</name>
</gene>
<sequence>MVLSIPAEDGVYIYADKQYEKVQLAGPFVPQEDGVYVIYFRNRGCPSCKAFDKLWSSFAEGFNKGFGKLALVQCNNFFYDCGSQGAADTFIFYLVLATPQVLIVVVEDGVPIYIERGMFFKSPSALEDFVYGVHERRRLIEEEAEQEEEAEGLYIDFSKRNWGEIVEQLKRLVFEGKSLRELCDESGCRIVIE</sequence>
<dbReference type="SUPFAM" id="SSF52833">
    <property type="entry name" value="Thioredoxin-like"/>
    <property type="match status" value="1"/>
</dbReference>
<dbReference type="EMBL" id="DTFF01000023">
    <property type="protein sequence ID" value="HGI87313.1"/>
    <property type="molecule type" value="Genomic_DNA"/>
</dbReference>
<dbReference type="InterPro" id="IPR036249">
    <property type="entry name" value="Thioredoxin-like_sf"/>
</dbReference>
<dbReference type="AlphaFoldDB" id="A0A7C4BBG9"/>